<evidence type="ECO:0000313" key="8">
    <source>
        <dbReference type="EMBL" id="CAD2079829.1"/>
    </source>
</evidence>
<dbReference type="EMBL" id="CAJEWD010000008">
    <property type="protein sequence ID" value="CAD2079829.1"/>
    <property type="molecule type" value="Genomic_DNA"/>
</dbReference>
<dbReference type="InterPro" id="IPR016047">
    <property type="entry name" value="M23ase_b-sheet_dom"/>
</dbReference>
<gene>
    <name evidence="8" type="ORF">JEODO184_01768</name>
</gene>
<protein>
    <recommendedName>
        <fullName evidence="4">lysostaphin</fullName>
        <ecNumber evidence="4">3.4.24.75</ecNumber>
    </recommendedName>
</protein>
<dbReference type="InterPro" id="IPR050570">
    <property type="entry name" value="Cell_wall_metabolism_enzyme"/>
</dbReference>
<dbReference type="RefSeq" id="WP_185126274.1">
    <property type="nucleotide sequence ID" value="NZ_CAJEWD010000008.1"/>
</dbReference>
<evidence type="ECO:0000256" key="5">
    <source>
        <dbReference type="ARBA" id="ARBA00023049"/>
    </source>
</evidence>
<dbReference type="InterPro" id="IPR011055">
    <property type="entry name" value="Dup_hybrid_motif"/>
</dbReference>
<dbReference type="Gene3D" id="2.30.30.40">
    <property type="entry name" value="SH3 Domains"/>
    <property type="match status" value="1"/>
</dbReference>
<dbReference type="PANTHER" id="PTHR21666:SF270">
    <property type="entry name" value="MUREIN HYDROLASE ACTIVATOR ENVC"/>
    <property type="match status" value="1"/>
</dbReference>
<dbReference type="AlphaFoldDB" id="A0A6V7RN76"/>
<dbReference type="Pfam" id="PF25606">
    <property type="entry name" value="SH3b_P2"/>
    <property type="match status" value="1"/>
</dbReference>
<comment type="catalytic activity">
    <reaction evidence="1">
        <text>Hydrolysis of the -Gly-|-Gly- bond in the pentaglycine inter-peptide link joining staphylococcal cell wall peptidoglycans.</text>
        <dbReference type="EC" id="3.4.24.75"/>
    </reaction>
</comment>
<dbReference type="PANTHER" id="PTHR21666">
    <property type="entry name" value="PEPTIDASE-RELATED"/>
    <property type="match status" value="1"/>
</dbReference>
<evidence type="ECO:0000313" key="9">
    <source>
        <dbReference type="Proteomes" id="UP000589351"/>
    </source>
</evidence>
<dbReference type="Gene3D" id="2.70.70.10">
    <property type="entry name" value="Glucose Permease (Domain IIA)"/>
    <property type="match status" value="1"/>
</dbReference>
<dbReference type="SUPFAM" id="SSF51261">
    <property type="entry name" value="Duplicated hybrid motif"/>
    <property type="match status" value="1"/>
</dbReference>
<comment type="similarity">
    <text evidence="3">Belongs to the peptidase M23B family.</text>
</comment>
<comment type="caution">
    <text evidence="8">The sequence shown here is derived from an EMBL/GenBank/DDBJ whole genome shotgun (WGS) entry which is preliminary data.</text>
</comment>
<evidence type="ECO:0000256" key="2">
    <source>
        <dbReference type="ARBA" id="ARBA00001947"/>
    </source>
</evidence>
<dbReference type="Proteomes" id="UP000589351">
    <property type="component" value="Unassembled WGS sequence"/>
</dbReference>
<reference evidence="8 9" key="1">
    <citation type="submission" date="2020-07" db="EMBL/GenBank/DDBJ databases">
        <authorList>
            <person name="Criscuolo A."/>
        </authorList>
    </citation>
    <scope>NUCLEOTIDE SEQUENCE [LARGE SCALE GENOMIC DNA]</scope>
    <source>
        <strain evidence="8">CIP111649</strain>
    </source>
</reference>
<dbReference type="GO" id="GO:0006508">
    <property type="term" value="P:proteolysis"/>
    <property type="evidence" value="ECO:0007669"/>
    <property type="project" value="UniProtKB-KW"/>
</dbReference>
<keyword evidence="9" id="KW-1185">Reference proteome</keyword>
<dbReference type="GO" id="GO:0004222">
    <property type="term" value="F:metalloendopeptidase activity"/>
    <property type="evidence" value="ECO:0007669"/>
    <property type="project" value="TreeGrafter"/>
</dbReference>
<sequence>MNPIEYLKVNGFTVTSDPSKYSSKVWGLRNYTVGGYNYDNFCGGYHRAYDLVKYHGAPIPAVFSGVVTSGTSPYGNFGGTVVIANKSLGYQVIYGHLKRPLSVKIGQKVAQGQTIGYQSNTNYNNVFMASHLHIQFQKYGYIHGEKNFVCTGISPLNINVGQIRRYKNAWLWTGQFTTREIINVRDYPSLSGQKLGISKRNQTFLFDKLYDNDGYWWLRCSYNGRKVFIACGKKTDKVNFLNSKLYGKVSKLNTSKGRE</sequence>
<proteinExistence type="inferred from homology"/>
<keyword evidence="5" id="KW-0645">Protease</keyword>
<keyword evidence="5" id="KW-0482">Metalloprotease</keyword>
<dbReference type="InterPro" id="IPR057958">
    <property type="entry name" value="SH3b_P2_dom"/>
</dbReference>
<organism evidence="8 9">
    <name type="scientific">Jeotgalicoccus meleagridis</name>
    <dbReference type="NCBI Taxonomy" id="2759181"/>
    <lineage>
        <taxon>Bacteria</taxon>
        <taxon>Bacillati</taxon>
        <taxon>Bacillota</taxon>
        <taxon>Bacilli</taxon>
        <taxon>Bacillales</taxon>
        <taxon>Staphylococcaceae</taxon>
        <taxon>Jeotgalicoccus</taxon>
    </lineage>
</organism>
<accession>A0A6V7RN76</accession>
<feature type="domain" description="SH3b-P2" evidence="7">
    <location>
        <begin position="167"/>
        <end position="249"/>
    </location>
</feature>
<evidence type="ECO:0000256" key="3">
    <source>
        <dbReference type="ARBA" id="ARBA00006646"/>
    </source>
</evidence>
<evidence type="ECO:0000259" key="7">
    <source>
        <dbReference type="Pfam" id="PF25606"/>
    </source>
</evidence>
<dbReference type="EC" id="3.4.24.75" evidence="4"/>
<evidence type="ECO:0000256" key="1">
    <source>
        <dbReference type="ARBA" id="ARBA00001667"/>
    </source>
</evidence>
<name>A0A6V7RN76_9STAP</name>
<dbReference type="Pfam" id="PF01551">
    <property type="entry name" value="Peptidase_M23"/>
    <property type="match status" value="1"/>
</dbReference>
<evidence type="ECO:0000259" key="6">
    <source>
        <dbReference type="Pfam" id="PF01551"/>
    </source>
</evidence>
<feature type="domain" description="M23ase beta-sheet core" evidence="6">
    <location>
        <begin position="45"/>
        <end position="140"/>
    </location>
</feature>
<dbReference type="CDD" id="cd12797">
    <property type="entry name" value="M23_peptidase"/>
    <property type="match status" value="1"/>
</dbReference>
<comment type="cofactor">
    <cofactor evidence="2">
        <name>Zn(2+)</name>
        <dbReference type="ChEBI" id="CHEBI:29105"/>
    </cofactor>
</comment>
<keyword evidence="5" id="KW-0378">Hydrolase</keyword>
<evidence type="ECO:0000256" key="4">
    <source>
        <dbReference type="ARBA" id="ARBA00012322"/>
    </source>
</evidence>